<evidence type="ECO:0000256" key="1">
    <source>
        <dbReference type="ARBA" id="ARBA00004651"/>
    </source>
</evidence>
<dbReference type="STRING" id="1148.gene:10500423"/>
<keyword evidence="4 7" id="KW-0812">Transmembrane</keyword>
<evidence type="ECO:0000256" key="3">
    <source>
        <dbReference type="ARBA" id="ARBA00022475"/>
    </source>
</evidence>
<keyword evidence="5 7" id="KW-1133">Transmembrane helix</keyword>
<dbReference type="InterPro" id="IPR014047">
    <property type="entry name" value="Chr_Tranpt_l_chain"/>
</dbReference>
<feature type="transmembrane region" description="Helical" evidence="7">
    <location>
        <begin position="327"/>
        <end position="349"/>
    </location>
</feature>
<feature type="transmembrane region" description="Helical" evidence="7">
    <location>
        <begin position="298"/>
        <end position="320"/>
    </location>
</feature>
<evidence type="ECO:0000256" key="6">
    <source>
        <dbReference type="ARBA" id="ARBA00023136"/>
    </source>
</evidence>
<keyword evidence="6 7" id="KW-0472">Membrane</keyword>
<comment type="subcellular location">
    <subcellularLocation>
        <location evidence="1">Cell membrane</location>
        <topology evidence="1">Multi-pass membrane protein</topology>
    </subcellularLocation>
</comment>
<feature type="transmembrane region" description="Helical" evidence="7">
    <location>
        <begin position="203"/>
        <end position="224"/>
    </location>
</feature>
<protein>
    <submittedName>
        <fullName evidence="8">Chromate transport protein</fullName>
    </submittedName>
</protein>
<dbReference type="EnsemblBacteria" id="BAA18657">
    <property type="protein sequence ID" value="BAA18657"/>
    <property type="gene ID" value="BAA18657"/>
</dbReference>
<dbReference type="PIR" id="S76745">
    <property type="entry name" value="S76745"/>
</dbReference>
<dbReference type="GO" id="GO:0005886">
    <property type="term" value="C:plasma membrane"/>
    <property type="evidence" value="ECO:0007669"/>
    <property type="project" value="UniProtKB-SubCell"/>
</dbReference>
<evidence type="ECO:0000313" key="9">
    <source>
        <dbReference type="Proteomes" id="UP000001425"/>
    </source>
</evidence>
<accession>P74550</accession>
<dbReference type="InParanoid" id="P74550"/>
<organism evidence="8 9">
    <name type="scientific">Synechocystis sp. (strain ATCC 27184 / PCC 6803 / Kazusa)</name>
    <dbReference type="NCBI Taxonomy" id="1111708"/>
    <lineage>
        <taxon>Bacteria</taxon>
        <taxon>Bacillati</taxon>
        <taxon>Cyanobacteriota</taxon>
        <taxon>Cyanophyceae</taxon>
        <taxon>Synechococcales</taxon>
        <taxon>Merismopediaceae</taxon>
        <taxon>Synechocystis</taxon>
    </lineage>
</organism>
<dbReference type="InterPro" id="IPR003370">
    <property type="entry name" value="Chromate_transpt"/>
</dbReference>
<sequence length="399" mass="42916">MSNEAPMETIPVDYGTLTPPQKWQRLQELAYLFLRLGLFSFGGPAAHTAMMEEEVVRRQQWLSHEKFLDLIGVTNLIPGPNSTELAIHLGYERGKWAGLIIGGVAFILPAMVVVWLLAIAYVHYQSVPAVGHMLYGIQPMIIPLIGQALWKLGRKALKNPLTIGAAVLVMVGTAWGKPEILLLLLAGLALVLIQIGRGRFQSLPLIFLPLGQIAPAPALPVTIINPWSVFGIFLKIGCLLYGGGYVLFAFLQADLVERLEWLTSQQLLDAIAIGQITPGPLFTTATFIGYLLAGNPGAIAATVGIFLPSFLLVALVNPWVSTLQKSLIFRAFLDGVNAGAWGLMVVTTIGLARSALIDPLTICLAVLGAIALGRFSISSHWLVVFGALVGLVGQSWSMG</sequence>
<name>P74550_SYNY3</name>
<dbReference type="PANTHER" id="PTHR33567">
    <property type="entry name" value="CHROMATE ION TRANSPORTER (EUROFUNG)"/>
    <property type="match status" value="1"/>
</dbReference>
<proteinExistence type="inferred from homology"/>
<evidence type="ECO:0000256" key="2">
    <source>
        <dbReference type="ARBA" id="ARBA00005262"/>
    </source>
</evidence>
<feature type="transmembrane region" description="Helical" evidence="7">
    <location>
        <begin position="380"/>
        <end position="397"/>
    </location>
</feature>
<dbReference type="PANTHER" id="PTHR33567:SF3">
    <property type="entry name" value="CHROMATE ION TRANSPORTER (EUROFUNG)"/>
    <property type="match status" value="1"/>
</dbReference>
<feature type="transmembrane region" description="Helical" evidence="7">
    <location>
        <begin position="355"/>
        <end position="373"/>
    </location>
</feature>
<feature type="transmembrane region" description="Helical" evidence="7">
    <location>
        <begin position="180"/>
        <end position="196"/>
    </location>
</feature>
<dbReference type="EMBL" id="BA000022">
    <property type="protein sequence ID" value="BAA18657.1"/>
    <property type="molecule type" value="Genomic_DNA"/>
</dbReference>
<evidence type="ECO:0000256" key="5">
    <source>
        <dbReference type="ARBA" id="ARBA00022989"/>
    </source>
</evidence>
<dbReference type="PhylomeDB" id="P74550"/>
<reference evidence="8 9" key="2">
    <citation type="journal article" date="1996" name="DNA Res.">
        <title>Sequence analysis of the genome of the unicellular cyanobacterium Synechocystis sp. strain PCC6803. II. Sequence determination of the entire genome and assignment of potential protein-coding regions.</title>
        <authorList>
            <person name="Kaneko T."/>
            <person name="Sato S."/>
            <person name="Kotani H."/>
            <person name="Tanaka A."/>
            <person name="Asamizu E."/>
            <person name="Nakamura Y."/>
            <person name="Miyajima N."/>
            <person name="Hirosawa M."/>
            <person name="Sugiura M."/>
            <person name="Sasamoto S."/>
            <person name="Kimura T."/>
            <person name="Hosouchi T."/>
            <person name="Matsuno A."/>
            <person name="Muraki A."/>
            <person name="Nakazaki N."/>
            <person name="Naruo K."/>
            <person name="Okumura S."/>
            <person name="Shimpo S."/>
            <person name="Takeuchi C."/>
            <person name="Wada T."/>
            <person name="Watanabe A."/>
            <person name="Yamada M."/>
            <person name="Yasuda M."/>
            <person name="Tabata S."/>
        </authorList>
    </citation>
    <scope>NUCLEOTIDE SEQUENCE [LARGE SCALE GENOMIC DNA]</scope>
    <source>
        <strain evidence="9">ATCC 27184 / PCC 6803 / Kazusa</strain>
    </source>
</reference>
<dbReference type="NCBIfam" id="TIGR00937">
    <property type="entry name" value="2A51"/>
    <property type="match status" value="1"/>
</dbReference>
<dbReference type="eggNOG" id="COG2059">
    <property type="taxonomic scope" value="Bacteria"/>
</dbReference>
<evidence type="ECO:0000256" key="7">
    <source>
        <dbReference type="SAM" id="Phobius"/>
    </source>
</evidence>
<feature type="transmembrane region" description="Helical" evidence="7">
    <location>
        <begin position="130"/>
        <end position="150"/>
    </location>
</feature>
<feature type="transmembrane region" description="Helical" evidence="7">
    <location>
        <begin position="96"/>
        <end position="124"/>
    </location>
</feature>
<dbReference type="Pfam" id="PF02417">
    <property type="entry name" value="Chromate_transp"/>
    <property type="match status" value="2"/>
</dbReference>
<dbReference type="AlphaFoldDB" id="P74550"/>
<keyword evidence="3" id="KW-1003">Cell membrane</keyword>
<evidence type="ECO:0000313" key="8">
    <source>
        <dbReference type="EMBL" id="BAA18657.1"/>
    </source>
</evidence>
<dbReference type="PaxDb" id="1148-1653746"/>
<reference evidence="8 9" key="1">
    <citation type="journal article" date="1995" name="DNA Res.">
        <title>Sequence analysis of the genome of the unicellular cyanobacterium Synechocystis sp. strain PCC6803. I. Sequence features in the 1 Mb region from map positions 64% to 92% of the genome.</title>
        <authorList>
            <person name="Kaneko T."/>
            <person name="Tanaka A."/>
            <person name="Sato S."/>
            <person name="Kotani H."/>
            <person name="Sazuka T."/>
            <person name="Miyajima N."/>
            <person name="Sugiura M."/>
            <person name="Tabata S."/>
        </authorList>
    </citation>
    <scope>NUCLEOTIDE SEQUENCE [LARGE SCALE GENOMIC DNA]</scope>
    <source>
        <strain evidence="9">ATCC 27184 / PCC 6803 / Kazusa</strain>
    </source>
</reference>
<dbReference type="GO" id="GO:0015109">
    <property type="term" value="F:chromate transmembrane transporter activity"/>
    <property type="evidence" value="ECO:0007669"/>
    <property type="project" value="InterPro"/>
</dbReference>
<dbReference type="KEGG" id="syn:slr1457"/>
<dbReference type="PIRSF" id="PIRSF004810">
    <property type="entry name" value="ChrA"/>
    <property type="match status" value="1"/>
</dbReference>
<gene>
    <name evidence="8" type="primary">chrA</name>
</gene>
<feature type="transmembrane region" description="Helical" evidence="7">
    <location>
        <begin position="230"/>
        <end position="251"/>
    </location>
</feature>
<feature type="transmembrane region" description="Helical" evidence="7">
    <location>
        <begin position="157"/>
        <end position="174"/>
    </location>
</feature>
<keyword evidence="9" id="KW-1185">Reference proteome</keyword>
<dbReference type="Proteomes" id="UP000001425">
    <property type="component" value="Chromosome"/>
</dbReference>
<feature type="transmembrane region" description="Helical" evidence="7">
    <location>
        <begin position="271"/>
        <end position="292"/>
    </location>
</feature>
<comment type="similarity">
    <text evidence="2">Belongs to the chromate ion transporter (CHR) (TC 2.A.51) family.</text>
</comment>
<evidence type="ECO:0000256" key="4">
    <source>
        <dbReference type="ARBA" id="ARBA00022692"/>
    </source>
</evidence>